<dbReference type="InterPro" id="IPR009057">
    <property type="entry name" value="Homeodomain-like_sf"/>
</dbReference>
<keyword evidence="6" id="KW-1185">Reference proteome</keyword>
<feature type="domain" description="HTH araC/xylS-type" evidence="4">
    <location>
        <begin position="206"/>
        <end position="304"/>
    </location>
</feature>
<comment type="caution">
    <text evidence="5">The sequence shown here is derived from an EMBL/GenBank/DDBJ whole genome shotgun (WGS) entry which is preliminary data.</text>
</comment>
<dbReference type="AlphaFoldDB" id="A0A318UBG3"/>
<keyword evidence="3" id="KW-0804">Transcription</keyword>
<evidence type="ECO:0000256" key="3">
    <source>
        <dbReference type="ARBA" id="ARBA00023163"/>
    </source>
</evidence>
<sequence length="304" mass="34903">MDDKTGILTHTLDQFLEKIGFTGLTSDLNVFTVNEQEKDSCEFVFDDPILYPFRADYVSFILVIRGEMIVKVNLIEYTLKANDIIVFTPNDIRQFVSVSTGFYSKSVNFKPDYLSRAGIHRKNVEAMEFMPLSSSPLLKVPEKDMELLLKMTDILATKNSVATVQAYQEEVMLNVFAGFIYELGSHYKRQQSFEEIKVTRKEELVMRFMKILPLHFKTVRSVQVYASMLNISPKYLSHTLKEITGKTAGDFIDEMVMLEAKVLLNEPQLSVAQVAGMLGFSDQFFFSSYFKKHYGQSPSSYRRP</sequence>
<evidence type="ECO:0000259" key="4">
    <source>
        <dbReference type="PROSITE" id="PS01124"/>
    </source>
</evidence>
<dbReference type="InterPro" id="IPR018060">
    <property type="entry name" value="HTH_AraC"/>
</dbReference>
<protein>
    <submittedName>
        <fullName evidence="5">AraC-like DNA-binding protein</fullName>
    </submittedName>
</protein>
<proteinExistence type="predicted"/>
<dbReference type="InterPro" id="IPR037923">
    <property type="entry name" value="HTH-like"/>
</dbReference>
<dbReference type="SUPFAM" id="SSF51215">
    <property type="entry name" value="Regulatory protein AraC"/>
    <property type="match status" value="1"/>
</dbReference>
<dbReference type="GO" id="GO:0043565">
    <property type="term" value="F:sequence-specific DNA binding"/>
    <property type="evidence" value="ECO:0007669"/>
    <property type="project" value="InterPro"/>
</dbReference>
<evidence type="ECO:0000256" key="2">
    <source>
        <dbReference type="ARBA" id="ARBA00023125"/>
    </source>
</evidence>
<organism evidence="5 6">
    <name type="scientific">Pedobacter nutrimenti</name>
    <dbReference type="NCBI Taxonomy" id="1241337"/>
    <lineage>
        <taxon>Bacteria</taxon>
        <taxon>Pseudomonadati</taxon>
        <taxon>Bacteroidota</taxon>
        <taxon>Sphingobacteriia</taxon>
        <taxon>Sphingobacteriales</taxon>
        <taxon>Sphingobacteriaceae</taxon>
        <taxon>Pedobacter</taxon>
    </lineage>
</organism>
<dbReference type="SMART" id="SM00342">
    <property type="entry name" value="HTH_ARAC"/>
    <property type="match status" value="1"/>
</dbReference>
<evidence type="ECO:0000313" key="5">
    <source>
        <dbReference type="EMBL" id="PYF70676.1"/>
    </source>
</evidence>
<dbReference type="PANTHER" id="PTHR43280:SF32">
    <property type="entry name" value="TRANSCRIPTIONAL REGULATORY PROTEIN"/>
    <property type="match status" value="1"/>
</dbReference>
<dbReference type="InterPro" id="IPR020449">
    <property type="entry name" value="Tscrpt_reg_AraC-type_HTH"/>
</dbReference>
<reference evidence="5 6" key="1">
    <citation type="submission" date="2018-06" db="EMBL/GenBank/DDBJ databases">
        <title>Genomic Encyclopedia of Archaeal and Bacterial Type Strains, Phase II (KMG-II): from individual species to whole genera.</title>
        <authorList>
            <person name="Goeker M."/>
        </authorList>
    </citation>
    <scope>NUCLEOTIDE SEQUENCE [LARGE SCALE GENOMIC DNA]</scope>
    <source>
        <strain evidence="5 6">DSM 27372</strain>
    </source>
</reference>
<evidence type="ECO:0000256" key="1">
    <source>
        <dbReference type="ARBA" id="ARBA00023015"/>
    </source>
</evidence>
<accession>A0A318UBG3</accession>
<dbReference type="Gene3D" id="1.10.10.60">
    <property type="entry name" value="Homeodomain-like"/>
    <property type="match status" value="1"/>
</dbReference>
<dbReference type="PRINTS" id="PR00032">
    <property type="entry name" value="HTHARAC"/>
</dbReference>
<dbReference type="PROSITE" id="PS01124">
    <property type="entry name" value="HTH_ARAC_FAMILY_2"/>
    <property type="match status" value="1"/>
</dbReference>
<gene>
    <name evidence="5" type="ORF">B0O44_108102</name>
</gene>
<keyword evidence="2 5" id="KW-0238">DNA-binding</keyword>
<keyword evidence="1" id="KW-0805">Transcription regulation</keyword>
<dbReference type="OrthoDB" id="1007667at2"/>
<dbReference type="PANTHER" id="PTHR43280">
    <property type="entry name" value="ARAC-FAMILY TRANSCRIPTIONAL REGULATOR"/>
    <property type="match status" value="1"/>
</dbReference>
<dbReference type="EMBL" id="QKLU01000008">
    <property type="protein sequence ID" value="PYF70676.1"/>
    <property type="molecule type" value="Genomic_DNA"/>
</dbReference>
<name>A0A318UBG3_9SPHI</name>
<dbReference type="RefSeq" id="WP_110833895.1">
    <property type="nucleotide sequence ID" value="NZ_QKLU01000008.1"/>
</dbReference>
<dbReference type="Proteomes" id="UP000248198">
    <property type="component" value="Unassembled WGS sequence"/>
</dbReference>
<evidence type="ECO:0000313" key="6">
    <source>
        <dbReference type="Proteomes" id="UP000248198"/>
    </source>
</evidence>
<dbReference type="Pfam" id="PF12833">
    <property type="entry name" value="HTH_18"/>
    <property type="match status" value="1"/>
</dbReference>
<dbReference type="SUPFAM" id="SSF46689">
    <property type="entry name" value="Homeodomain-like"/>
    <property type="match status" value="1"/>
</dbReference>
<dbReference type="GO" id="GO:0003700">
    <property type="term" value="F:DNA-binding transcription factor activity"/>
    <property type="evidence" value="ECO:0007669"/>
    <property type="project" value="InterPro"/>
</dbReference>